<sequence>MNEKIVIKKDLDEKSIGLRNFLLQPYDGFGSENEDFAAIIYVKGGCSNGNSEAKSDDKSAWMYYIKTPDKQYEDHSNTELKGFSQNRMTLEAIIQAMTGLINLQIDRHKLLFVTDYNDLFGGITEWGKSWQENRWTRSKNKKIIDLDE</sequence>
<proteinExistence type="predicted"/>
<dbReference type="InterPro" id="IPR012337">
    <property type="entry name" value="RNaseH-like_sf"/>
</dbReference>
<dbReference type="AlphaFoldDB" id="A0AA47GGM1"/>
<dbReference type="Proteomes" id="UP001164557">
    <property type="component" value="Chromosome"/>
</dbReference>
<organism evidence="2 3">
    <name type="scientific">Lactobacillus helsingborgensis</name>
    <dbReference type="NCBI Taxonomy" id="1218494"/>
    <lineage>
        <taxon>Bacteria</taxon>
        <taxon>Bacillati</taxon>
        <taxon>Bacillota</taxon>
        <taxon>Bacilli</taxon>
        <taxon>Lactobacillales</taxon>
        <taxon>Lactobacillaceae</taxon>
        <taxon>Lactobacillus</taxon>
    </lineage>
</organism>
<protein>
    <recommendedName>
        <fullName evidence="1">RNase H type-1 domain-containing protein</fullName>
    </recommendedName>
</protein>
<dbReference type="SUPFAM" id="SSF53098">
    <property type="entry name" value="Ribonuclease H-like"/>
    <property type="match status" value="1"/>
</dbReference>
<evidence type="ECO:0000313" key="2">
    <source>
        <dbReference type="EMBL" id="UZX29377.1"/>
    </source>
</evidence>
<accession>A0AA47GGM1</accession>
<dbReference type="Gene3D" id="3.30.420.10">
    <property type="entry name" value="Ribonuclease H-like superfamily/Ribonuclease H"/>
    <property type="match status" value="1"/>
</dbReference>
<dbReference type="GO" id="GO:0004523">
    <property type="term" value="F:RNA-DNA hybrid ribonuclease activity"/>
    <property type="evidence" value="ECO:0007669"/>
    <property type="project" value="InterPro"/>
</dbReference>
<feature type="domain" description="RNase H type-1" evidence="1">
    <location>
        <begin position="34"/>
        <end position="148"/>
    </location>
</feature>
<keyword evidence="3" id="KW-1185">Reference proteome</keyword>
<dbReference type="InterPro" id="IPR002156">
    <property type="entry name" value="RNaseH_domain"/>
</dbReference>
<name>A0AA47GGM1_9LACO</name>
<dbReference type="RefSeq" id="WP_046327585.1">
    <property type="nucleotide sequence ID" value="NZ_CP084389.1"/>
</dbReference>
<reference evidence="2" key="1">
    <citation type="submission" date="2021-09" db="EMBL/GenBank/DDBJ databases">
        <title>Lactobacillus species from Apis mellifera, Switzerland.</title>
        <authorList>
            <person name="Pfister J."/>
            <person name="Brown A."/>
            <person name="Neumann P."/>
            <person name="Collaud A."/>
            <person name="Retschnig G."/>
            <person name="Perreten V."/>
        </authorList>
    </citation>
    <scope>NUCLEOTIDE SEQUENCE</scope>
    <source>
        <strain evidence="2">IBH002</strain>
    </source>
</reference>
<dbReference type="GO" id="GO:0003676">
    <property type="term" value="F:nucleic acid binding"/>
    <property type="evidence" value="ECO:0007669"/>
    <property type="project" value="InterPro"/>
</dbReference>
<dbReference type="EMBL" id="CP084389">
    <property type="protein sequence ID" value="UZX29377.1"/>
    <property type="molecule type" value="Genomic_DNA"/>
</dbReference>
<dbReference type="PROSITE" id="PS50879">
    <property type="entry name" value="RNASE_H_1"/>
    <property type="match status" value="1"/>
</dbReference>
<gene>
    <name evidence="2" type="ORF">LDX53_07330</name>
</gene>
<evidence type="ECO:0000313" key="3">
    <source>
        <dbReference type="Proteomes" id="UP001164557"/>
    </source>
</evidence>
<dbReference type="InterPro" id="IPR036397">
    <property type="entry name" value="RNaseH_sf"/>
</dbReference>
<dbReference type="Pfam" id="PF00075">
    <property type="entry name" value="RNase_H"/>
    <property type="match status" value="1"/>
</dbReference>
<evidence type="ECO:0000259" key="1">
    <source>
        <dbReference type="PROSITE" id="PS50879"/>
    </source>
</evidence>